<feature type="domain" description="Sacsin/Nov" evidence="1">
    <location>
        <begin position="82"/>
        <end position="137"/>
    </location>
</feature>
<reference evidence="2 3" key="1">
    <citation type="submission" date="2023-07" db="EMBL/GenBank/DDBJ databases">
        <title>Sorghum-associated microbial communities from plants grown in Nebraska, USA.</title>
        <authorList>
            <person name="Schachtman D."/>
        </authorList>
    </citation>
    <scope>NUCLEOTIDE SEQUENCE [LARGE SCALE GENOMIC DNA]</scope>
    <source>
        <strain evidence="2 3">BE248</strain>
    </source>
</reference>
<dbReference type="RefSeq" id="WP_309969444.1">
    <property type="nucleotide sequence ID" value="NZ_JAVDWH010000001.1"/>
</dbReference>
<dbReference type="NCBIfam" id="NF047352">
    <property type="entry name" value="P_loop_sacsin"/>
    <property type="match status" value="1"/>
</dbReference>
<evidence type="ECO:0000259" key="1">
    <source>
        <dbReference type="Pfam" id="PF25794"/>
    </source>
</evidence>
<comment type="caution">
    <text evidence="2">The sequence shown here is derived from an EMBL/GenBank/DDBJ whole genome shotgun (WGS) entry which is preliminary data.</text>
</comment>
<dbReference type="InterPro" id="IPR058210">
    <property type="entry name" value="SACS/Nov_dom"/>
</dbReference>
<name>A0ABU1UNS6_9ACTN</name>
<dbReference type="Gene3D" id="3.30.565.10">
    <property type="entry name" value="Histidine kinase-like ATPase, C-terminal domain"/>
    <property type="match status" value="1"/>
</dbReference>
<dbReference type="PANTHER" id="PTHR32387:SF0">
    <property type="entry name" value="PROTEIN NO VEIN"/>
    <property type="match status" value="1"/>
</dbReference>
<protein>
    <recommendedName>
        <fullName evidence="1">Sacsin/Nov domain-containing protein</fullName>
    </recommendedName>
</protein>
<dbReference type="Pfam" id="PF25794">
    <property type="entry name" value="SACS"/>
    <property type="match status" value="1"/>
</dbReference>
<evidence type="ECO:0000313" key="2">
    <source>
        <dbReference type="EMBL" id="MDR7086837.1"/>
    </source>
</evidence>
<evidence type="ECO:0000313" key="3">
    <source>
        <dbReference type="Proteomes" id="UP001257739"/>
    </source>
</evidence>
<keyword evidence="3" id="KW-1185">Reference proteome</keyword>
<proteinExistence type="predicted"/>
<dbReference type="SUPFAM" id="SSF55874">
    <property type="entry name" value="ATPase domain of HSP90 chaperone/DNA topoisomerase II/histidine kinase"/>
    <property type="match status" value="1"/>
</dbReference>
<accession>A0ABU1UNS6</accession>
<dbReference type="InterPro" id="IPR052957">
    <property type="entry name" value="Auxin_embryo_med"/>
</dbReference>
<dbReference type="Proteomes" id="UP001257739">
    <property type="component" value="Unassembled WGS sequence"/>
</dbReference>
<dbReference type="EMBL" id="JAVDWH010000001">
    <property type="protein sequence ID" value="MDR7086837.1"/>
    <property type="molecule type" value="Genomic_DNA"/>
</dbReference>
<sequence>MAESAVPEEGSFTQLREKRLSYVTAARENGFEKGLRTLLAELYPDEAHFIYELLQNAEDAQASAIEFDLTDAALTATHNGRRQFRLADIEAITSIGNSTKKDDETLIGKFGVGFKAVFAYTDRPEVRSGEHAFAIVDLFVPEKVDAVIDGLKTTFAFPFDRAEKPAGLAYQEIEKALRALDEKTLLFLTNISSISYTLADGTIGILDRKENDDLTIVIQKSEGANFVESHWLRLIGPASVQPTAAGALTVAAAFSLSEKRPLRKGGKSSGSNPPRSRGIVPLAEREGEVSIYFPAVKEEAGLRFHIHAPFASTVARDSVRATPENQQLVEDIGALIASHLAGFRDLDLIDDGLLEALPNAGDALEWPYSAIRDAVVEAFDTQALAPIYGGGFAPATQLVSTPEEVRSGLEMKDLPLLLELAEVDHPTEPRWIAPRRGRAERFLSQLATAEFGWDGLNSALEAMEVSTNYVWMNGRYIRLDQAPTPAQVDKWTAWLGEKSDAKLLDLYRLIGHGVYSGELDSNALETIPIVRLRRKGEVVHVRGTETFLPESRSDKVQARVPVELAYFDSDVQDDPGLRTFYKSVGVERWNADARVDTRLQPYRDGALDAVEVGDHPAKHLEDMAAFVKHCSADSEVTRKMFTGVEFVLAADDGAEWDWVSPESIYLDEPFHDTGLAAIYQQTRWALPGIYLEIEGIAEFLVKAGAIDRVRFVNASARSNPMFEWSWARGTRESAKTVKRDWDIEHFDAIVAANDTRLFKSLWEAVATVGADHATATYRANASNPIHRFDSRAKQRLESAPWIPSPNGDLVRPSQIERQHLPSNWVEPRPGSLAIELNFGAEAHAIRERETQAEARYEQDLEAVERLGISSKNLDIYRDLEEIPREDLMAFLAEQRDHARLAEASSLDPVRRAEIATADAVNATQHRTEQKLRSVVVGADTARADSKNYLREHYTTAAGDMSCQACWRLLPFKVSGRWYFEAIPFARDRKYVHVANAIALCPLCAALYQHKSETKPTDLVASLLDIKIERGQGSVEIPVLINDKRVRIRLTGKHAIDLQSALRAAGEQRSK</sequence>
<dbReference type="PANTHER" id="PTHR32387">
    <property type="entry name" value="WU:FJ29H11"/>
    <property type="match status" value="1"/>
</dbReference>
<gene>
    <name evidence="2" type="ORF">J2X11_001676</name>
</gene>
<organism evidence="2 3">
    <name type="scientific">Aeromicrobium panaciterrae</name>
    <dbReference type="NCBI Taxonomy" id="363861"/>
    <lineage>
        <taxon>Bacteria</taxon>
        <taxon>Bacillati</taxon>
        <taxon>Actinomycetota</taxon>
        <taxon>Actinomycetes</taxon>
        <taxon>Propionibacteriales</taxon>
        <taxon>Nocardioidaceae</taxon>
        <taxon>Aeromicrobium</taxon>
    </lineage>
</organism>
<dbReference type="InterPro" id="IPR036890">
    <property type="entry name" value="HATPase_C_sf"/>
</dbReference>